<dbReference type="InterPro" id="IPR017871">
    <property type="entry name" value="ABC_transporter-like_CS"/>
</dbReference>
<evidence type="ECO:0000256" key="4">
    <source>
        <dbReference type="ARBA" id="ARBA00022741"/>
    </source>
</evidence>
<keyword evidence="5 7" id="KW-0067">ATP-binding</keyword>
<keyword evidence="8" id="KW-1185">Reference proteome</keyword>
<evidence type="ECO:0000256" key="2">
    <source>
        <dbReference type="ARBA" id="ARBA00022448"/>
    </source>
</evidence>
<reference evidence="7 8" key="1">
    <citation type="submission" date="2019-12" db="EMBL/GenBank/DDBJ databases">
        <authorList>
            <person name="Huq M.A."/>
        </authorList>
    </citation>
    <scope>NUCLEOTIDE SEQUENCE [LARGE SCALE GENOMIC DNA]</scope>
    <source>
        <strain evidence="7 8">MAH-25</strain>
    </source>
</reference>
<comment type="similarity">
    <text evidence="1">Belongs to the ABC transporter superfamily.</text>
</comment>
<dbReference type="CDD" id="cd03293">
    <property type="entry name" value="ABC_NrtD_SsuB_transporters"/>
    <property type="match status" value="1"/>
</dbReference>
<dbReference type="SUPFAM" id="SSF52540">
    <property type="entry name" value="P-loop containing nucleoside triphosphate hydrolases"/>
    <property type="match status" value="1"/>
</dbReference>
<sequence>MLAISGLDFTVGSLDILQGIELAVHEHEFVCIVGASGCGKTTLLRMMAGLLTPTRGEVMFRGAPVSGPRPEIAVVFQDYGRALLPWRTVAGNVELALEARRVPRSERAGIVDEMLARVGLADRKDAFPTQLSGGMQQRLQIARCMAQSPQVLLMDEPFGALDAMTRQGLQDEVARLCSESGVTVVFITHDLEEAIYLGDRVVAMDRHPGRLAETIAIDLERPRNQLTTREDARFLAYRHQLFHLLPPGH</sequence>
<dbReference type="InterPro" id="IPR003593">
    <property type="entry name" value="AAA+_ATPase"/>
</dbReference>
<evidence type="ECO:0000256" key="5">
    <source>
        <dbReference type="ARBA" id="ARBA00022840"/>
    </source>
</evidence>
<dbReference type="Gene3D" id="3.40.50.300">
    <property type="entry name" value="P-loop containing nucleotide triphosphate hydrolases"/>
    <property type="match status" value="1"/>
</dbReference>
<keyword evidence="2" id="KW-0813">Transport</keyword>
<proteinExistence type="inferred from homology"/>
<dbReference type="InterPro" id="IPR050166">
    <property type="entry name" value="ABC_transporter_ATP-bind"/>
</dbReference>
<dbReference type="EMBL" id="WSEL01000009">
    <property type="protein sequence ID" value="MVQ32712.1"/>
    <property type="molecule type" value="Genomic_DNA"/>
</dbReference>
<evidence type="ECO:0000259" key="6">
    <source>
        <dbReference type="PROSITE" id="PS50893"/>
    </source>
</evidence>
<dbReference type="AlphaFoldDB" id="A0A6N8J1N2"/>
<gene>
    <name evidence="7" type="ORF">GON04_24865</name>
</gene>
<dbReference type="PROSITE" id="PS00211">
    <property type="entry name" value="ABC_TRANSPORTER_1"/>
    <property type="match status" value="1"/>
</dbReference>
<accession>A0A6N8J1N2</accession>
<comment type="caution">
    <text evidence="7">The sequence shown here is derived from an EMBL/GenBank/DDBJ whole genome shotgun (WGS) entry which is preliminary data.</text>
</comment>
<keyword evidence="3" id="KW-0472">Membrane</keyword>
<evidence type="ECO:0000256" key="1">
    <source>
        <dbReference type="ARBA" id="ARBA00005417"/>
    </source>
</evidence>
<evidence type="ECO:0000313" key="7">
    <source>
        <dbReference type="EMBL" id="MVQ32712.1"/>
    </source>
</evidence>
<keyword evidence="3" id="KW-1003">Cell membrane</keyword>
<evidence type="ECO:0000313" key="8">
    <source>
        <dbReference type="Proteomes" id="UP000469385"/>
    </source>
</evidence>
<protein>
    <submittedName>
        <fullName evidence="7">ATP-binding cassette domain-containing protein</fullName>
    </submittedName>
</protein>
<keyword evidence="4" id="KW-0547">Nucleotide-binding</keyword>
<dbReference type="PANTHER" id="PTHR42788">
    <property type="entry name" value="TAURINE IMPORT ATP-BINDING PROTEIN-RELATED"/>
    <property type="match status" value="1"/>
</dbReference>
<dbReference type="InterPro" id="IPR003439">
    <property type="entry name" value="ABC_transporter-like_ATP-bd"/>
</dbReference>
<dbReference type="GO" id="GO:0016887">
    <property type="term" value="F:ATP hydrolysis activity"/>
    <property type="evidence" value="ECO:0007669"/>
    <property type="project" value="InterPro"/>
</dbReference>
<feature type="domain" description="ABC transporter" evidence="6">
    <location>
        <begin position="2"/>
        <end position="231"/>
    </location>
</feature>
<dbReference type="SMART" id="SM00382">
    <property type="entry name" value="AAA"/>
    <property type="match status" value="1"/>
</dbReference>
<name>A0A6N8J1N2_9BURK</name>
<evidence type="ECO:0000256" key="3">
    <source>
        <dbReference type="ARBA" id="ARBA00022475"/>
    </source>
</evidence>
<dbReference type="GO" id="GO:0005524">
    <property type="term" value="F:ATP binding"/>
    <property type="evidence" value="ECO:0007669"/>
    <property type="project" value="UniProtKB-KW"/>
</dbReference>
<dbReference type="InterPro" id="IPR027417">
    <property type="entry name" value="P-loop_NTPase"/>
</dbReference>
<dbReference type="PANTHER" id="PTHR42788:SF13">
    <property type="entry name" value="ALIPHATIC SULFONATES IMPORT ATP-BINDING PROTEIN SSUB"/>
    <property type="match status" value="1"/>
</dbReference>
<dbReference type="Proteomes" id="UP000469385">
    <property type="component" value="Unassembled WGS sequence"/>
</dbReference>
<dbReference type="Pfam" id="PF00005">
    <property type="entry name" value="ABC_tran"/>
    <property type="match status" value="1"/>
</dbReference>
<dbReference type="PROSITE" id="PS50893">
    <property type="entry name" value="ABC_TRANSPORTER_2"/>
    <property type="match status" value="1"/>
</dbReference>
<organism evidence="7 8">
    <name type="scientific">Ramlibacter pinisoli</name>
    <dbReference type="NCBI Taxonomy" id="2682844"/>
    <lineage>
        <taxon>Bacteria</taxon>
        <taxon>Pseudomonadati</taxon>
        <taxon>Pseudomonadota</taxon>
        <taxon>Betaproteobacteria</taxon>
        <taxon>Burkholderiales</taxon>
        <taxon>Comamonadaceae</taxon>
        <taxon>Ramlibacter</taxon>
    </lineage>
</organism>